<reference evidence="1" key="1">
    <citation type="submission" date="2019-06" db="EMBL/GenBank/DDBJ databases">
        <authorList>
            <person name="Zheng W."/>
        </authorList>
    </citation>
    <scope>NUCLEOTIDE SEQUENCE</scope>
    <source>
        <strain evidence="1">QDHG01</strain>
    </source>
</reference>
<evidence type="ECO:0000313" key="2">
    <source>
        <dbReference type="Proteomes" id="UP000785679"/>
    </source>
</evidence>
<comment type="caution">
    <text evidence="1">The sequence shown here is derived from an EMBL/GenBank/DDBJ whole genome shotgun (WGS) entry which is preliminary data.</text>
</comment>
<dbReference type="Proteomes" id="UP000785679">
    <property type="component" value="Unassembled WGS sequence"/>
</dbReference>
<dbReference type="EMBL" id="RRYP01010965">
    <property type="protein sequence ID" value="TNV78056.1"/>
    <property type="molecule type" value="Genomic_DNA"/>
</dbReference>
<organism evidence="1 2">
    <name type="scientific">Halteria grandinella</name>
    <dbReference type="NCBI Taxonomy" id="5974"/>
    <lineage>
        <taxon>Eukaryota</taxon>
        <taxon>Sar</taxon>
        <taxon>Alveolata</taxon>
        <taxon>Ciliophora</taxon>
        <taxon>Intramacronucleata</taxon>
        <taxon>Spirotrichea</taxon>
        <taxon>Stichotrichia</taxon>
        <taxon>Sporadotrichida</taxon>
        <taxon>Halteriidae</taxon>
        <taxon>Halteria</taxon>
    </lineage>
</organism>
<dbReference type="AlphaFoldDB" id="A0A8J8NPV7"/>
<proteinExistence type="predicted"/>
<name>A0A8J8NPV7_HALGN</name>
<gene>
    <name evidence="1" type="ORF">FGO68_gene12439</name>
</gene>
<accession>A0A8J8NPV7</accession>
<evidence type="ECO:0000313" key="1">
    <source>
        <dbReference type="EMBL" id="TNV78056.1"/>
    </source>
</evidence>
<sequence>MSFMQGYSRLSINCGKNDYCYWKIIYVIKCDKLINRLVKYWARRFVNVRSAWGRLHLFKDTAVRTWCSLHTVEELEVPVARLLALSGETSAFNAAIFIE</sequence>
<protein>
    <submittedName>
        <fullName evidence="1">Uncharacterized protein</fullName>
    </submittedName>
</protein>
<keyword evidence="2" id="KW-1185">Reference proteome</keyword>